<sequence>MMMTRVDRRGKLILAAGLII</sequence>
<reference evidence="1" key="2">
    <citation type="journal article" date="2015" name="Fish Shellfish Immunol.">
        <title>Early steps in the European eel (Anguilla anguilla)-Vibrio vulnificus interaction in the gills: Role of the RtxA13 toxin.</title>
        <authorList>
            <person name="Callol A."/>
            <person name="Pajuelo D."/>
            <person name="Ebbesson L."/>
            <person name="Teles M."/>
            <person name="MacKenzie S."/>
            <person name="Amaro C."/>
        </authorList>
    </citation>
    <scope>NUCLEOTIDE SEQUENCE</scope>
</reference>
<protein>
    <submittedName>
        <fullName evidence="1">Uncharacterized protein</fullName>
    </submittedName>
</protein>
<organism evidence="1">
    <name type="scientific">Anguilla anguilla</name>
    <name type="common">European freshwater eel</name>
    <name type="synonym">Muraena anguilla</name>
    <dbReference type="NCBI Taxonomy" id="7936"/>
    <lineage>
        <taxon>Eukaryota</taxon>
        <taxon>Metazoa</taxon>
        <taxon>Chordata</taxon>
        <taxon>Craniata</taxon>
        <taxon>Vertebrata</taxon>
        <taxon>Euteleostomi</taxon>
        <taxon>Actinopterygii</taxon>
        <taxon>Neopterygii</taxon>
        <taxon>Teleostei</taxon>
        <taxon>Anguilliformes</taxon>
        <taxon>Anguillidae</taxon>
        <taxon>Anguilla</taxon>
    </lineage>
</organism>
<dbReference type="EMBL" id="GBXM01059128">
    <property type="protein sequence ID" value="JAH49449.1"/>
    <property type="molecule type" value="Transcribed_RNA"/>
</dbReference>
<name>A0A0E9T724_ANGAN</name>
<dbReference type="EMBL" id="GBXM01048319">
    <property type="protein sequence ID" value="JAH60258.1"/>
    <property type="molecule type" value="Transcribed_RNA"/>
</dbReference>
<evidence type="ECO:0000313" key="1">
    <source>
        <dbReference type="EMBL" id="JAH49449.1"/>
    </source>
</evidence>
<proteinExistence type="predicted"/>
<accession>A0A0E9T724</accession>
<reference evidence="1" key="1">
    <citation type="submission" date="2014-11" db="EMBL/GenBank/DDBJ databases">
        <authorList>
            <person name="Amaro Gonzalez C."/>
        </authorList>
    </citation>
    <scope>NUCLEOTIDE SEQUENCE</scope>
</reference>
<dbReference type="AlphaFoldDB" id="A0A0E9T724"/>